<sequence>MSLVHIDTHRQLDLHPIKEYVQNADDKLEQQHCLFTHYKDPCRQGPGEDKSWAIGKMECCGPEMGQMSLS</sequence>
<reference evidence="1 2" key="1">
    <citation type="journal article" date="2013" name="Proc. Natl. Acad. Sci. U.S.A.">
        <title>The king cobra genome reveals dynamic gene evolution and adaptation in the snake venom system.</title>
        <authorList>
            <person name="Vonk F.J."/>
            <person name="Casewell N.R."/>
            <person name="Henkel C.V."/>
            <person name="Heimberg A.M."/>
            <person name="Jansen H.J."/>
            <person name="McCleary R.J."/>
            <person name="Kerkkamp H.M."/>
            <person name="Vos R.A."/>
            <person name="Guerreiro I."/>
            <person name="Calvete J.J."/>
            <person name="Wuster W."/>
            <person name="Woods A.E."/>
            <person name="Logan J.M."/>
            <person name="Harrison R.A."/>
            <person name="Castoe T.A."/>
            <person name="de Koning A.P."/>
            <person name="Pollock D.D."/>
            <person name="Yandell M."/>
            <person name="Calderon D."/>
            <person name="Renjifo C."/>
            <person name="Currier R.B."/>
            <person name="Salgado D."/>
            <person name="Pla D."/>
            <person name="Sanz L."/>
            <person name="Hyder A.S."/>
            <person name="Ribeiro J.M."/>
            <person name="Arntzen J.W."/>
            <person name="van den Thillart G.E."/>
            <person name="Boetzer M."/>
            <person name="Pirovano W."/>
            <person name="Dirks R.P."/>
            <person name="Spaink H.P."/>
            <person name="Duboule D."/>
            <person name="McGlinn E."/>
            <person name="Kini R.M."/>
            <person name="Richardson M.K."/>
        </authorList>
    </citation>
    <scope>NUCLEOTIDE SEQUENCE</scope>
    <source>
        <tissue evidence="1">Blood</tissue>
    </source>
</reference>
<keyword evidence="2" id="KW-1185">Reference proteome</keyword>
<proteinExistence type="predicted"/>
<evidence type="ECO:0000313" key="2">
    <source>
        <dbReference type="Proteomes" id="UP000018936"/>
    </source>
</evidence>
<evidence type="ECO:0000313" key="1">
    <source>
        <dbReference type="EMBL" id="ETE68472.1"/>
    </source>
</evidence>
<feature type="non-terminal residue" evidence="1">
    <location>
        <position position="1"/>
    </location>
</feature>
<name>V8P3N9_OPHHA</name>
<organism evidence="1 2">
    <name type="scientific">Ophiophagus hannah</name>
    <name type="common">King cobra</name>
    <name type="synonym">Naja hannah</name>
    <dbReference type="NCBI Taxonomy" id="8665"/>
    <lineage>
        <taxon>Eukaryota</taxon>
        <taxon>Metazoa</taxon>
        <taxon>Chordata</taxon>
        <taxon>Craniata</taxon>
        <taxon>Vertebrata</taxon>
        <taxon>Euteleostomi</taxon>
        <taxon>Lepidosauria</taxon>
        <taxon>Squamata</taxon>
        <taxon>Bifurcata</taxon>
        <taxon>Unidentata</taxon>
        <taxon>Episquamata</taxon>
        <taxon>Toxicofera</taxon>
        <taxon>Serpentes</taxon>
        <taxon>Colubroidea</taxon>
        <taxon>Elapidae</taxon>
        <taxon>Elapinae</taxon>
        <taxon>Ophiophagus</taxon>
    </lineage>
</organism>
<protein>
    <submittedName>
        <fullName evidence="1">Sphingomyelin phosphodiesterase 3</fullName>
    </submittedName>
</protein>
<dbReference type="OrthoDB" id="40902at2759"/>
<comment type="caution">
    <text evidence="1">The sequence shown here is derived from an EMBL/GenBank/DDBJ whole genome shotgun (WGS) entry which is preliminary data.</text>
</comment>
<accession>V8P3N9</accession>
<dbReference type="EMBL" id="AZIM01001010">
    <property type="protein sequence ID" value="ETE68472.1"/>
    <property type="molecule type" value="Genomic_DNA"/>
</dbReference>
<gene>
    <name evidence="1" type="primary">SMPD3</name>
    <name evidence="1" type="ORF">L345_05736</name>
</gene>
<dbReference type="Proteomes" id="UP000018936">
    <property type="component" value="Unassembled WGS sequence"/>
</dbReference>
<dbReference type="AlphaFoldDB" id="V8P3N9"/>